<accession>A0A191WIK9</accession>
<dbReference type="OrthoDB" id="5008035at2"/>
<dbReference type="AlphaFoldDB" id="A0A191WIK9"/>
<gene>
    <name evidence="1" type="ORF">ATC03_16365</name>
</gene>
<dbReference type="KEGG" id="agy:ATC03_16365"/>
<organism evidence="1 2">
    <name type="scientific">Agromyces aureus</name>
    <dbReference type="NCBI Taxonomy" id="453304"/>
    <lineage>
        <taxon>Bacteria</taxon>
        <taxon>Bacillati</taxon>
        <taxon>Actinomycetota</taxon>
        <taxon>Actinomycetes</taxon>
        <taxon>Micrococcales</taxon>
        <taxon>Microbacteriaceae</taxon>
        <taxon>Agromyces</taxon>
    </lineage>
</organism>
<reference evidence="1 2" key="1">
    <citation type="journal article" date="2016" name="Int. J. Syst. Evol. Microbiol.">
        <title>Agromyces aureus sp. nov., isolated from the rhizosphere of Salix caprea L. grown in a heavy-metal-contaminated soil.</title>
        <authorList>
            <person name="Corretto E."/>
            <person name="Antonielli L."/>
            <person name="Sessitsch A."/>
            <person name="Compant S."/>
            <person name="Gorfer M."/>
            <person name="Kuffner M."/>
            <person name="Brader G."/>
        </authorList>
    </citation>
    <scope>NUCLEOTIDE SEQUENCE [LARGE SCALE GENOMIC DNA]</scope>
    <source>
        <strain evidence="1 2">AR33</strain>
    </source>
</reference>
<keyword evidence="2" id="KW-1185">Reference proteome</keyword>
<dbReference type="RefSeq" id="WP_067879422.1">
    <property type="nucleotide sequence ID" value="NZ_CP013979.1"/>
</dbReference>
<dbReference type="Proteomes" id="UP000078437">
    <property type="component" value="Chromosome"/>
</dbReference>
<reference evidence="2" key="2">
    <citation type="submission" date="2016-01" db="EMBL/GenBank/DDBJ databases">
        <title>Complete genome sequence of Agromyces aureus AR33T and comparison with related organisms.</title>
        <authorList>
            <person name="Corretto E."/>
            <person name="Antonielli L."/>
            <person name="Sessitsch A."/>
            <person name="Brader G."/>
        </authorList>
    </citation>
    <scope>NUCLEOTIDE SEQUENCE [LARGE SCALE GENOMIC DNA]</scope>
    <source>
        <strain evidence="2">AR33</strain>
    </source>
</reference>
<sequence>MSDTHGSIRPSPAVPDAQLHLFHAADVENRNVAAFWAQYDLAPHSRRRWFDAAAAYWGSAATTEVGAERRESKYR</sequence>
<evidence type="ECO:0000313" key="2">
    <source>
        <dbReference type="Proteomes" id="UP000078437"/>
    </source>
</evidence>
<protein>
    <submittedName>
        <fullName evidence="1">Uncharacterized protein</fullName>
    </submittedName>
</protein>
<proteinExistence type="predicted"/>
<dbReference type="STRING" id="453304.ATC03_16365"/>
<name>A0A191WIK9_9MICO</name>
<evidence type="ECO:0000313" key="1">
    <source>
        <dbReference type="EMBL" id="ANJ28052.1"/>
    </source>
</evidence>
<dbReference type="EMBL" id="CP013979">
    <property type="protein sequence ID" value="ANJ28052.1"/>
    <property type="molecule type" value="Genomic_DNA"/>
</dbReference>